<dbReference type="EMBL" id="AQGS01000114">
    <property type="protein sequence ID" value="EPS42471.1"/>
    <property type="molecule type" value="Genomic_DNA"/>
</dbReference>
<evidence type="ECO:0000256" key="5">
    <source>
        <dbReference type="ARBA" id="ARBA00023128"/>
    </source>
</evidence>
<sequence length="478" mass="53184">MPLRAKIAISNAMATGSRRSNSTHTPDIKPTAPEDDVLFDSIYGVRTVLLNRPHKYNALDGSMAGKILPRLLEWQKSDMANIIIIKGAGDKAFCAGGDVAVLAEQNQTGAQGQADSLAYFALEYKLDNLIAKITKPYVAFMDGVTMGGGVGLSLHGHFRIATERTLFSMPETTIGFFPDVGASFFLPRMDGYLGTYLALTSERLMGVQAYWAGVATHYLHSSSLDDLQARLAELKFNDYDDLQTRLENVNSTIEEFVTGLPAGQGPALGGETREAIDRCFRYNTVDEILTALEAENTEWAQKTIKTLKERSPTSVRVSLLEMRYGAAWSINTAFMREYHLARKFMDHDNHPDFVEGVTKQLGKPRQTPEWNPPTLDATTNDQALQYFEIEEGVKPLDLIKQPGEDDYLQYPHGWIGLPTENAVKIILGSKGEKKTVEQLVKLVVKQWEGKIGVEEKLKDVISRKIKVTDSGFAEWRVD</sequence>
<dbReference type="InterPro" id="IPR032259">
    <property type="entry name" value="HIBYL-CoA-H"/>
</dbReference>
<evidence type="ECO:0000313" key="8">
    <source>
        <dbReference type="EMBL" id="EPS42471.1"/>
    </source>
</evidence>
<accession>S8AMX2</accession>
<gene>
    <name evidence="8" type="ORF">H072_3552</name>
</gene>
<dbReference type="PANTHER" id="PTHR43176:SF3">
    <property type="entry name" value="3-HYDROXYISOBUTYRYL-COA HYDROLASE, MITOCHONDRIAL"/>
    <property type="match status" value="1"/>
</dbReference>
<evidence type="ECO:0000256" key="6">
    <source>
        <dbReference type="ARBA" id="ARBA00031181"/>
    </source>
</evidence>
<evidence type="ECO:0000259" key="7">
    <source>
        <dbReference type="Pfam" id="PF16113"/>
    </source>
</evidence>
<keyword evidence="5" id="KW-0496">Mitochondrion</keyword>
<name>S8AMX2_DACHA</name>
<organism evidence="8 9">
    <name type="scientific">Dactylellina haptotyla (strain CBS 200.50)</name>
    <name type="common">Nematode-trapping fungus</name>
    <name type="synonym">Monacrosporium haptotylum</name>
    <dbReference type="NCBI Taxonomy" id="1284197"/>
    <lineage>
        <taxon>Eukaryota</taxon>
        <taxon>Fungi</taxon>
        <taxon>Dikarya</taxon>
        <taxon>Ascomycota</taxon>
        <taxon>Pezizomycotina</taxon>
        <taxon>Orbiliomycetes</taxon>
        <taxon>Orbiliales</taxon>
        <taxon>Orbiliaceae</taxon>
        <taxon>Dactylellina</taxon>
    </lineage>
</organism>
<dbReference type="STRING" id="1284197.S8AMX2"/>
<dbReference type="Proteomes" id="UP000015100">
    <property type="component" value="Unassembled WGS sequence"/>
</dbReference>
<evidence type="ECO:0000313" key="9">
    <source>
        <dbReference type="Proteomes" id="UP000015100"/>
    </source>
</evidence>
<dbReference type="Pfam" id="PF16113">
    <property type="entry name" value="ECH_2"/>
    <property type="match status" value="1"/>
</dbReference>
<dbReference type="InterPro" id="IPR029045">
    <property type="entry name" value="ClpP/crotonase-like_dom_sf"/>
</dbReference>
<feature type="domain" description="Enoyl-CoA hydratase/isomerase" evidence="7">
    <location>
        <begin position="45"/>
        <end position="387"/>
    </location>
</feature>
<dbReference type="CDD" id="cd06558">
    <property type="entry name" value="crotonase-like"/>
    <property type="match status" value="1"/>
</dbReference>
<dbReference type="eggNOG" id="KOG1684">
    <property type="taxonomic scope" value="Eukaryota"/>
</dbReference>
<dbReference type="AlphaFoldDB" id="S8AMX2"/>
<dbReference type="OrthoDB" id="1737613at2759"/>
<evidence type="ECO:0000256" key="2">
    <source>
        <dbReference type="ARBA" id="ARBA00004173"/>
    </source>
</evidence>
<dbReference type="Gene3D" id="3.90.226.10">
    <property type="entry name" value="2-enoyl-CoA Hydratase, Chain A, domain 1"/>
    <property type="match status" value="1"/>
</dbReference>
<comment type="catalytic activity">
    <reaction evidence="1">
        <text>3-hydroxy-2-methylpropanoyl-CoA + H2O = 3-hydroxy-2-methylpropanoate + CoA + H(+)</text>
        <dbReference type="Rhea" id="RHEA:20888"/>
        <dbReference type="ChEBI" id="CHEBI:11805"/>
        <dbReference type="ChEBI" id="CHEBI:15377"/>
        <dbReference type="ChEBI" id="CHEBI:15378"/>
        <dbReference type="ChEBI" id="CHEBI:57287"/>
        <dbReference type="ChEBI" id="CHEBI:57340"/>
        <dbReference type="EC" id="3.1.2.4"/>
    </reaction>
</comment>
<protein>
    <recommendedName>
        <fullName evidence="3">3-hydroxyisobutyryl-CoA hydrolase</fullName>
        <ecNumber evidence="3">3.1.2.4</ecNumber>
    </recommendedName>
    <alternativeName>
        <fullName evidence="6">3-hydroxyisobutyryl-coenzyme A hydrolase</fullName>
    </alternativeName>
</protein>
<proteinExistence type="predicted"/>
<dbReference type="GO" id="GO:0006574">
    <property type="term" value="P:L-valine catabolic process"/>
    <property type="evidence" value="ECO:0007669"/>
    <property type="project" value="TreeGrafter"/>
</dbReference>
<dbReference type="FunFam" id="3.90.226.10:FF:000026">
    <property type="entry name" value="3-hydroxyisobutyryl-CoA hydrolase, mitochondrial"/>
    <property type="match status" value="1"/>
</dbReference>
<dbReference type="EC" id="3.1.2.4" evidence="3"/>
<evidence type="ECO:0000256" key="4">
    <source>
        <dbReference type="ARBA" id="ARBA00022801"/>
    </source>
</evidence>
<comment type="caution">
    <text evidence="8">The sequence shown here is derived from an EMBL/GenBank/DDBJ whole genome shotgun (WGS) entry which is preliminary data.</text>
</comment>
<comment type="subcellular location">
    <subcellularLocation>
        <location evidence="2">Mitochondrion</location>
    </subcellularLocation>
</comment>
<reference evidence="9" key="2">
    <citation type="submission" date="2013-04" db="EMBL/GenBank/DDBJ databases">
        <title>Genomic mechanisms accounting for the adaptation to parasitism in nematode-trapping fungi.</title>
        <authorList>
            <person name="Ahren D.G."/>
        </authorList>
    </citation>
    <scope>NUCLEOTIDE SEQUENCE [LARGE SCALE GENOMIC DNA]</scope>
    <source>
        <strain evidence="9">CBS 200.50</strain>
    </source>
</reference>
<dbReference type="NCBIfam" id="NF004127">
    <property type="entry name" value="PRK05617.1"/>
    <property type="match status" value="1"/>
</dbReference>
<reference evidence="8 9" key="1">
    <citation type="journal article" date="2013" name="PLoS Genet.">
        <title>Genomic mechanisms accounting for the adaptation to parasitism in nematode-trapping fungi.</title>
        <authorList>
            <person name="Meerupati T."/>
            <person name="Andersson K.M."/>
            <person name="Friman E."/>
            <person name="Kumar D."/>
            <person name="Tunlid A."/>
            <person name="Ahren D."/>
        </authorList>
    </citation>
    <scope>NUCLEOTIDE SEQUENCE [LARGE SCALE GENOMIC DNA]</scope>
    <source>
        <strain evidence="8 9">CBS 200.50</strain>
    </source>
</reference>
<dbReference type="PANTHER" id="PTHR43176">
    <property type="entry name" value="3-HYDROXYISOBUTYRYL-COA HYDROLASE-RELATED"/>
    <property type="match status" value="1"/>
</dbReference>
<evidence type="ECO:0000256" key="1">
    <source>
        <dbReference type="ARBA" id="ARBA00001709"/>
    </source>
</evidence>
<dbReference type="HOGENOM" id="CLU_009834_22_0_1"/>
<keyword evidence="4" id="KW-0378">Hydrolase</keyword>
<dbReference type="InterPro" id="IPR045004">
    <property type="entry name" value="ECH_dom"/>
</dbReference>
<evidence type="ECO:0000256" key="3">
    <source>
        <dbReference type="ARBA" id="ARBA00011915"/>
    </source>
</evidence>
<dbReference type="OMA" id="EVFTMEY"/>
<dbReference type="GO" id="GO:0003860">
    <property type="term" value="F:3-hydroxyisobutyryl-CoA hydrolase activity"/>
    <property type="evidence" value="ECO:0007669"/>
    <property type="project" value="UniProtKB-EC"/>
</dbReference>
<dbReference type="GO" id="GO:0005739">
    <property type="term" value="C:mitochondrion"/>
    <property type="evidence" value="ECO:0007669"/>
    <property type="project" value="UniProtKB-SubCell"/>
</dbReference>
<dbReference type="SUPFAM" id="SSF52096">
    <property type="entry name" value="ClpP/crotonase"/>
    <property type="match status" value="1"/>
</dbReference>
<keyword evidence="9" id="KW-1185">Reference proteome</keyword>